<evidence type="ECO:0000256" key="7">
    <source>
        <dbReference type="PIRSR" id="PIRSR001123-1"/>
    </source>
</evidence>
<comment type="caution">
    <text evidence="9">The sequence shown here is derived from an EMBL/GenBank/DDBJ whole genome shotgun (WGS) entry which is preliminary data.</text>
</comment>
<evidence type="ECO:0000256" key="6">
    <source>
        <dbReference type="PIRNR" id="PIRNR001123"/>
    </source>
</evidence>
<dbReference type="Pfam" id="PF05343">
    <property type="entry name" value="Peptidase_M42"/>
    <property type="match status" value="1"/>
</dbReference>
<feature type="active site" description="Proton acceptor" evidence="7">
    <location>
        <position position="209"/>
    </location>
</feature>
<dbReference type="InterPro" id="IPR023367">
    <property type="entry name" value="Peptidase_M42_dom2"/>
</dbReference>
<protein>
    <submittedName>
        <fullName evidence="9">M20/M25/M40 family metallo-hydrolase</fullName>
    </submittedName>
</protein>
<evidence type="ECO:0000256" key="2">
    <source>
        <dbReference type="ARBA" id="ARBA00022438"/>
    </source>
</evidence>
<dbReference type="RefSeq" id="WP_284062306.1">
    <property type="nucleotide sequence ID" value="NZ_CP126158.1"/>
</dbReference>
<dbReference type="Gene3D" id="2.40.30.40">
    <property type="entry name" value="Peptidase M42, domain 2"/>
    <property type="match status" value="1"/>
</dbReference>
<feature type="binding site" evidence="8">
    <location>
        <position position="177"/>
    </location>
    <ligand>
        <name>Zn(2+)</name>
        <dbReference type="ChEBI" id="CHEBI:29105"/>
        <label>1</label>
    </ligand>
</feature>
<evidence type="ECO:0000256" key="5">
    <source>
        <dbReference type="ARBA" id="ARBA00022801"/>
    </source>
</evidence>
<feature type="binding site" evidence="8">
    <location>
        <position position="319"/>
    </location>
    <ligand>
        <name>Zn(2+)</name>
        <dbReference type="ChEBI" id="CHEBI:29105"/>
        <label>2</label>
    </ligand>
</feature>
<sequence length="354" mass="37564">MDSSRRAFLDDLLTTPSPSGFETDGQRVWVDYVRQFADDVWTDAYGNAVAVHEGSGDGPRIAFTGHADEIGFMVRRITDDGFLRLTRVGGSDRTVSKGQHVTVHADGGPVQGVIGQTAIHLRDRADDEIEDVAEQFVDVGAADEAAARELVEVGDPVTFSSTVHELTGDRLSARGMDNRVGTWAVAEGLRRAVEADVDATVYAVSTVQEEIGLNGAEMIGFDLDPDVAVAADVTHATDNPDVNDEYRGPVELGAGPVVARGSANHPRVVELARAAADADEITYQLQASGIRTGTDADAFFTSRGGIPSLNVGIPNRYMHTPVEVIDTADLVAVADLFGAMAARAPAYSPFAVDI</sequence>
<evidence type="ECO:0000313" key="9">
    <source>
        <dbReference type="EMBL" id="MFC6785449.1"/>
    </source>
</evidence>
<dbReference type="Gene3D" id="3.40.630.10">
    <property type="entry name" value="Zn peptidases"/>
    <property type="match status" value="1"/>
</dbReference>
<feature type="binding site" evidence="8">
    <location>
        <position position="232"/>
    </location>
    <ligand>
        <name>Zn(2+)</name>
        <dbReference type="ChEBI" id="CHEBI:29105"/>
        <label>1</label>
    </ligand>
</feature>
<dbReference type="GO" id="GO:0046872">
    <property type="term" value="F:metal ion binding"/>
    <property type="evidence" value="ECO:0007669"/>
    <property type="project" value="UniProtKB-UniRule"/>
</dbReference>
<evidence type="ECO:0000256" key="1">
    <source>
        <dbReference type="ARBA" id="ARBA00006272"/>
    </source>
</evidence>
<organism evidence="9 10">
    <name type="scientific">Halobaculum halobium</name>
    <dbReference type="NCBI Taxonomy" id="3032281"/>
    <lineage>
        <taxon>Archaea</taxon>
        <taxon>Methanobacteriati</taxon>
        <taxon>Methanobacteriota</taxon>
        <taxon>Stenosarchaea group</taxon>
        <taxon>Halobacteria</taxon>
        <taxon>Halobacteriales</taxon>
        <taxon>Haloferacaceae</taxon>
        <taxon>Halobaculum</taxon>
    </lineage>
</organism>
<dbReference type="SUPFAM" id="SSF101821">
    <property type="entry name" value="Aminopeptidase/glucanase lid domain"/>
    <property type="match status" value="1"/>
</dbReference>
<dbReference type="GO" id="GO:0006508">
    <property type="term" value="P:proteolysis"/>
    <property type="evidence" value="ECO:0007669"/>
    <property type="project" value="UniProtKB-KW"/>
</dbReference>
<keyword evidence="3" id="KW-0645">Protease</keyword>
<keyword evidence="10" id="KW-1185">Reference proteome</keyword>
<dbReference type="GeneID" id="81208482"/>
<dbReference type="PANTHER" id="PTHR32481">
    <property type="entry name" value="AMINOPEPTIDASE"/>
    <property type="match status" value="1"/>
</dbReference>
<dbReference type="SUPFAM" id="SSF53187">
    <property type="entry name" value="Zn-dependent exopeptidases"/>
    <property type="match status" value="1"/>
</dbReference>
<feature type="binding site" evidence="8">
    <location>
        <position position="66"/>
    </location>
    <ligand>
        <name>Zn(2+)</name>
        <dbReference type="ChEBI" id="CHEBI:29105"/>
        <label>1</label>
    </ligand>
</feature>
<dbReference type="PANTHER" id="PTHR32481:SF0">
    <property type="entry name" value="AMINOPEPTIDASE YPDE-RELATED"/>
    <property type="match status" value="1"/>
</dbReference>
<feature type="binding site" evidence="8">
    <location>
        <position position="210"/>
    </location>
    <ligand>
        <name>Zn(2+)</name>
        <dbReference type="ChEBI" id="CHEBI:29105"/>
        <label>2</label>
    </ligand>
</feature>
<keyword evidence="2" id="KW-0031">Aminopeptidase</keyword>
<dbReference type="EMBL" id="JBHSWX010000012">
    <property type="protein sequence ID" value="MFC6785449.1"/>
    <property type="molecule type" value="Genomic_DNA"/>
</dbReference>
<dbReference type="InterPro" id="IPR008007">
    <property type="entry name" value="Peptidase_M42"/>
</dbReference>
<proteinExistence type="inferred from homology"/>
<dbReference type="InterPro" id="IPR051464">
    <property type="entry name" value="Peptidase_M42_aminopept"/>
</dbReference>
<accession>A0ABD5T8B2</accession>
<keyword evidence="5" id="KW-0378">Hydrolase</keyword>
<feature type="binding site" evidence="8">
    <location>
        <position position="177"/>
    </location>
    <ligand>
        <name>Zn(2+)</name>
        <dbReference type="ChEBI" id="CHEBI:29105"/>
        <label>2</label>
    </ligand>
</feature>
<dbReference type="GO" id="GO:0004177">
    <property type="term" value="F:aminopeptidase activity"/>
    <property type="evidence" value="ECO:0007669"/>
    <property type="project" value="UniProtKB-UniRule"/>
</dbReference>
<gene>
    <name evidence="9" type="ORF">ACFQFD_05505</name>
</gene>
<keyword evidence="4 8" id="KW-0479">Metal-binding</keyword>
<evidence type="ECO:0000256" key="8">
    <source>
        <dbReference type="PIRSR" id="PIRSR001123-2"/>
    </source>
</evidence>
<dbReference type="AlphaFoldDB" id="A0ABD5T8B2"/>
<evidence type="ECO:0000313" key="10">
    <source>
        <dbReference type="Proteomes" id="UP001596443"/>
    </source>
</evidence>
<dbReference type="PIRSF" id="PIRSF001123">
    <property type="entry name" value="PepA_GA"/>
    <property type="match status" value="1"/>
</dbReference>
<comment type="cofactor">
    <cofactor evidence="8">
        <name>a divalent metal cation</name>
        <dbReference type="ChEBI" id="CHEBI:60240"/>
    </cofactor>
    <text evidence="8">Binds 2 divalent metal cations per subunit.</text>
</comment>
<comment type="similarity">
    <text evidence="1 6">Belongs to the peptidase M42 family.</text>
</comment>
<name>A0ABD5T8B2_9EURY</name>
<reference evidence="9 10" key="1">
    <citation type="journal article" date="2019" name="Int. J. Syst. Evol. Microbiol.">
        <title>The Global Catalogue of Microorganisms (GCM) 10K type strain sequencing project: providing services to taxonomists for standard genome sequencing and annotation.</title>
        <authorList>
            <consortium name="The Broad Institute Genomics Platform"/>
            <consortium name="The Broad Institute Genome Sequencing Center for Infectious Disease"/>
            <person name="Wu L."/>
            <person name="Ma J."/>
        </authorList>
    </citation>
    <scope>NUCLEOTIDE SEQUENCE [LARGE SCALE GENOMIC DNA]</scope>
    <source>
        <strain evidence="9 10">SYNS20</strain>
    </source>
</reference>
<evidence type="ECO:0000256" key="3">
    <source>
        <dbReference type="ARBA" id="ARBA00022670"/>
    </source>
</evidence>
<dbReference type="Proteomes" id="UP001596443">
    <property type="component" value="Unassembled WGS sequence"/>
</dbReference>
<evidence type="ECO:0000256" key="4">
    <source>
        <dbReference type="ARBA" id="ARBA00022723"/>
    </source>
</evidence>